<dbReference type="EMBL" id="QWVS01000038">
    <property type="protein sequence ID" value="RID83000.1"/>
    <property type="molecule type" value="Genomic_DNA"/>
</dbReference>
<dbReference type="SUPFAM" id="SSF46785">
    <property type="entry name" value="Winged helix' DNA-binding domain"/>
    <property type="match status" value="1"/>
</dbReference>
<sequence length="257" mass="28687">MDQETFNKNYTMQSLHKAIKVLKAFTREEPRLSLTELNKKTGISISSLQRFVSTLVYEGFLHKDERTKQYQLGLSLMYLGRLVEEESSIVTAAESILKALNEEIGESVSLNIVDGDERRCIYNLASKYPLAAKAYVGDTSPLYAGASAKVLLAFLPKEQFEQYMASVVFNPITENTLLSKEALEDSLEIIKQQGFAISYSERVKGAHSVAAPILTPAGHAIASVTIVIPDVRYKDFEEQHLISLVTNAARTIEEQLY</sequence>
<feature type="domain" description="HTH iclR-type" evidence="4">
    <location>
        <begin position="12"/>
        <end position="74"/>
    </location>
</feature>
<feature type="domain" description="IclR-ED" evidence="5">
    <location>
        <begin position="75"/>
        <end position="257"/>
    </location>
</feature>
<keyword evidence="7" id="KW-1185">Reference proteome</keyword>
<name>A0A398B4W2_9BACI</name>
<dbReference type="SUPFAM" id="SSF55781">
    <property type="entry name" value="GAF domain-like"/>
    <property type="match status" value="1"/>
</dbReference>
<dbReference type="GO" id="GO:0045892">
    <property type="term" value="P:negative regulation of DNA-templated transcription"/>
    <property type="evidence" value="ECO:0007669"/>
    <property type="project" value="TreeGrafter"/>
</dbReference>
<evidence type="ECO:0000259" key="4">
    <source>
        <dbReference type="PROSITE" id="PS51077"/>
    </source>
</evidence>
<dbReference type="PANTHER" id="PTHR30136">
    <property type="entry name" value="HELIX-TURN-HELIX TRANSCRIPTIONAL REGULATOR, ICLR FAMILY"/>
    <property type="match status" value="1"/>
</dbReference>
<dbReference type="GO" id="GO:0003677">
    <property type="term" value="F:DNA binding"/>
    <property type="evidence" value="ECO:0007669"/>
    <property type="project" value="UniProtKB-KW"/>
</dbReference>
<dbReference type="InterPro" id="IPR029016">
    <property type="entry name" value="GAF-like_dom_sf"/>
</dbReference>
<evidence type="ECO:0000256" key="2">
    <source>
        <dbReference type="ARBA" id="ARBA00023125"/>
    </source>
</evidence>
<reference evidence="6 7" key="1">
    <citation type="submission" date="2018-08" db="EMBL/GenBank/DDBJ databases">
        <title>Bacillus jemisoniae sp. nov., Bacillus chryseoplanitiae sp. nov., Bacillus resnikiae sp. nov., and Bacillus frankliniae sp. nov., isolated from Viking spacecraft and associated surfaces.</title>
        <authorList>
            <person name="Seuylemezian A."/>
            <person name="Vaishampayan P."/>
        </authorList>
    </citation>
    <scope>NUCLEOTIDE SEQUENCE [LARGE SCALE GENOMIC DNA]</scope>
    <source>
        <strain evidence="6 7">MA001</strain>
    </source>
</reference>
<evidence type="ECO:0000256" key="3">
    <source>
        <dbReference type="ARBA" id="ARBA00023163"/>
    </source>
</evidence>
<dbReference type="Proteomes" id="UP000266016">
    <property type="component" value="Unassembled WGS sequence"/>
</dbReference>
<dbReference type="InterPro" id="IPR050707">
    <property type="entry name" value="HTH_MetabolicPath_Reg"/>
</dbReference>
<dbReference type="InterPro" id="IPR036390">
    <property type="entry name" value="WH_DNA-bd_sf"/>
</dbReference>
<evidence type="ECO:0000313" key="6">
    <source>
        <dbReference type="EMBL" id="RID83000.1"/>
    </source>
</evidence>
<dbReference type="Pfam" id="PF09339">
    <property type="entry name" value="HTH_IclR"/>
    <property type="match status" value="1"/>
</dbReference>
<organism evidence="6 7">
    <name type="scientific">Peribacillus asahii</name>
    <dbReference type="NCBI Taxonomy" id="228899"/>
    <lineage>
        <taxon>Bacteria</taxon>
        <taxon>Bacillati</taxon>
        <taxon>Bacillota</taxon>
        <taxon>Bacilli</taxon>
        <taxon>Bacillales</taxon>
        <taxon>Bacillaceae</taxon>
        <taxon>Peribacillus</taxon>
    </lineage>
</organism>
<dbReference type="AlphaFoldDB" id="A0A398B4W2"/>
<gene>
    <name evidence="6" type="ORF">D1953_16830</name>
</gene>
<protein>
    <submittedName>
        <fullName evidence="6">IclR family transcriptional regulator</fullName>
    </submittedName>
</protein>
<evidence type="ECO:0000256" key="1">
    <source>
        <dbReference type="ARBA" id="ARBA00023015"/>
    </source>
</evidence>
<proteinExistence type="predicted"/>
<dbReference type="PANTHER" id="PTHR30136:SF24">
    <property type="entry name" value="HTH-TYPE TRANSCRIPTIONAL REPRESSOR ALLR"/>
    <property type="match status" value="1"/>
</dbReference>
<evidence type="ECO:0000313" key="7">
    <source>
        <dbReference type="Proteomes" id="UP000266016"/>
    </source>
</evidence>
<dbReference type="RefSeq" id="WP_119118325.1">
    <property type="nucleotide sequence ID" value="NZ_QWVS01000038.1"/>
</dbReference>
<dbReference type="PROSITE" id="PS51077">
    <property type="entry name" value="HTH_ICLR"/>
    <property type="match status" value="1"/>
</dbReference>
<dbReference type="Pfam" id="PF01614">
    <property type="entry name" value="IclR_C"/>
    <property type="match status" value="1"/>
</dbReference>
<dbReference type="InterPro" id="IPR036388">
    <property type="entry name" value="WH-like_DNA-bd_sf"/>
</dbReference>
<accession>A0A398B4W2</accession>
<keyword evidence="3" id="KW-0804">Transcription</keyword>
<dbReference type="InterPro" id="IPR005471">
    <property type="entry name" value="Tscrpt_reg_IclR_N"/>
</dbReference>
<keyword evidence="1" id="KW-0805">Transcription regulation</keyword>
<dbReference type="SMART" id="SM00346">
    <property type="entry name" value="HTH_ICLR"/>
    <property type="match status" value="1"/>
</dbReference>
<comment type="caution">
    <text evidence="6">The sequence shown here is derived from an EMBL/GenBank/DDBJ whole genome shotgun (WGS) entry which is preliminary data.</text>
</comment>
<keyword evidence="2" id="KW-0238">DNA-binding</keyword>
<dbReference type="Gene3D" id="3.30.450.40">
    <property type="match status" value="1"/>
</dbReference>
<dbReference type="GO" id="GO:0003700">
    <property type="term" value="F:DNA-binding transcription factor activity"/>
    <property type="evidence" value="ECO:0007669"/>
    <property type="project" value="TreeGrafter"/>
</dbReference>
<dbReference type="Gene3D" id="1.10.10.10">
    <property type="entry name" value="Winged helix-like DNA-binding domain superfamily/Winged helix DNA-binding domain"/>
    <property type="match status" value="1"/>
</dbReference>
<dbReference type="InterPro" id="IPR014757">
    <property type="entry name" value="Tscrpt_reg_IclR_C"/>
</dbReference>
<dbReference type="PROSITE" id="PS51078">
    <property type="entry name" value="ICLR_ED"/>
    <property type="match status" value="1"/>
</dbReference>
<evidence type="ECO:0000259" key="5">
    <source>
        <dbReference type="PROSITE" id="PS51078"/>
    </source>
</evidence>